<protein>
    <submittedName>
        <fullName evidence="1">Uncharacterized protein</fullName>
    </submittedName>
</protein>
<evidence type="ECO:0000313" key="1">
    <source>
        <dbReference type="EMBL" id="CAB5368087.1"/>
    </source>
</evidence>
<comment type="caution">
    <text evidence="1">The sequence shown here is derived from an EMBL/GenBank/DDBJ whole genome shotgun (WGS) entry which is preliminary data.</text>
</comment>
<gene>
    <name evidence="1" type="ORF">CHRIB12_LOCUS11587</name>
</gene>
<evidence type="ECO:0000313" key="2">
    <source>
        <dbReference type="Proteomes" id="UP000684084"/>
    </source>
</evidence>
<proteinExistence type="predicted"/>
<dbReference type="OrthoDB" id="10325218at2759"/>
<reference evidence="1" key="1">
    <citation type="submission" date="2020-05" db="EMBL/GenBank/DDBJ databases">
        <authorList>
            <person name="Rincon C."/>
            <person name="Sanders R I."/>
            <person name="Robbins C."/>
            <person name="Chaturvedi A."/>
        </authorList>
    </citation>
    <scope>NUCLEOTIDE SEQUENCE</scope>
    <source>
        <strain evidence="1">CHB12</strain>
    </source>
</reference>
<name>A0A915Z9F3_9GLOM</name>
<dbReference type="EMBL" id="CAGKOT010000024">
    <property type="protein sequence ID" value="CAB5368087.1"/>
    <property type="molecule type" value="Genomic_DNA"/>
</dbReference>
<organism evidence="1 2">
    <name type="scientific">Rhizophagus irregularis</name>
    <dbReference type="NCBI Taxonomy" id="588596"/>
    <lineage>
        <taxon>Eukaryota</taxon>
        <taxon>Fungi</taxon>
        <taxon>Fungi incertae sedis</taxon>
        <taxon>Mucoromycota</taxon>
        <taxon>Glomeromycotina</taxon>
        <taxon>Glomeromycetes</taxon>
        <taxon>Glomerales</taxon>
        <taxon>Glomeraceae</taxon>
        <taxon>Rhizophagus</taxon>
    </lineage>
</organism>
<dbReference type="AlphaFoldDB" id="A0A915Z9F3"/>
<sequence length="90" mass="10518">MLENIISKWIEYITNDKFCEKDSGGNYKYVILDIDIQLRNDMLEFIEADRTLVQEQAEQTNTSILQPHSQACYTSRKFSQSQGFDCVIED</sequence>
<accession>A0A915Z9F3</accession>
<dbReference type="Proteomes" id="UP000684084">
    <property type="component" value="Unassembled WGS sequence"/>
</dbReference>